<dbReference type="GO" id="GO:1990904">
    <property type="term" value="C:ribonucleoprotein complex"/>
    <property type="evidence" value="ECO:0007669"/>
    <property type="project" value="UniProtKB-KW"/>
</dbReference>
<gene>
    <name evidence="5" type="primary">rpmC</name>
    <name evidence="7" type="ORF">BRCON_0395</name>
</gene>
<accession>A0A2Z4Y377</accession>
<evidence type="ECO:0000256" key="5">
    <source>
        <dbReference type="HAMAP-Rule" id="MF_00374"/>
    </source>
</evidence>
<name>A0A2Z4Y377_SUMC1</name>
<keyword evidence="3 5" id="KW-0687">Ribonucleoprotein</keyword>
<keyword evidence="2 5" id="KW-0689">Ribosomal protein</keyword>
<dbReference type="GO" id="GO:0005840">
    <property type="term" value="C:ribosome"/>
    <property type="evidence" value="ECO:0007669"/>
    <property type="project" value="UniProtKB-KW"/>
</dbReference>
<dbReference type="HAMAP" id="MF_00374">
    <property type="entry name" value="Ribosomal_uL29"/>
    <property type="match status" value="1"/>
</dbReference>
<dbReference type="InterPro" id="IPR001854">
    <property type="entry name" value="Ribosomal_uL29"/>
</dbReference>
<organism evidence="7 8">
    <name type="scientific">Sumerlaea chitinivorans</name>
    <dbReference type="NCBI Taxonomy" id="2250252"/>
    <lineage>
        <taxon>Bacteria</taxon>
        <taxon>Candidatus Sumerlaeota</taxon>
        <taxon>Candidatus Sumerlaeia</taxon>
        <taxon>Candidatus Sumerlaeales</taxon>
        <taxon>Candidatus Sumerlaeaceae</taxon>
        <taxon>Candidatus Sumerlaea</taxon>
    </lineage>
</organism>
<evidence type="ECO:0000256" key="3">
    <source>
        <dbReference type="ARBA" id="ARBA00023274"/>
    </source>
</evidence>
<feature type="coiled-coil region" evidence="6">
    <location>
        <begin position="12"/>
        <end position="64"/>
    </location>
</feature>
<dbReference type="SUPFAM" id="SSF46561">
    <property type="entry name" value="Ribosomal protein L29 (L29p)"/>
    <property type="match status" value="1"/>
</dbReference>
<comment type="similarity">
    <text evidence="1 5">Belongs to the universal ribosomal protein uL29 family.</text>
</comment>
<protein>
    <recommendedName>
        <fullName evidence="4 5">Large ribosomal subunit protein uL29</fullName>
    </recommendedName>
</protein>
<dbReference type="EMBL" id="CP030759">
    <property type="protein sequence ID" value="AXA35172.1"/>
    <property type="molecule type" value="Genomic_DNA"/>
</dbReference>
<evidence type="ECO:0000256" key="1">
    <source>
        <dbReference type="ARBA" id="ARBA00009254"/>
    </source>
</evidence>
<dbReference type="InterPro" id="IPR036049">
    <property type="entry name" value="Ribosomal_uL29_sf"/>
</dbReference>
<dbReference type="NCBIfam" id="TIGR00012">
    <property type="entry name" value="L29"/>
    <property type="match status" value="1"/>
</dbReference>
<dbReference type="AlphaFoldDB" id="A0A2Z4Y377"/>
<dbReference type="Gene3D" id="1.10.287.310">
    <property type="match status" value="1"/>
</dbReference>
<dbReference type="Pfam" id="PF00831">
    <property type="entry name" value="Ribosomal_L29"/>
    <property type="match status" value="1"/>
</dbReference>
<sequence>MLKSKELRALSLDELKEKLDQLLKLHYEHRVQATLKELQNTSLLRLERRDIARLKQVIAEKMREANASK</sequence>
<dbReference type="GO" id="GO:0003735">
    <property type="term" value="F:structural constituent of ribosome"/>
    <property type="evidence" value="ECO:0007669"/>
    <property type="project" value="InterPro"/>
</dbReference>
<reference evidence="7 8" key="1">
    <citation type="submission" date="2018-05" db="EMBL/GenBank/DDBJ databases">
        <title>A metagenomic window into the 2 km-deep terrestrial subsurface aquifer revealed taxonomically and functionally diverse microbial community comprising novel uncultured bacterial lineages.</title>
        <authorList>
            <person name="Kadnikov V.V."/>
            <person name="Mardanov A.V."/>
            <person name="Beletsky A.V."/>
            <person name="Banks D."/>
            <person name="Pimenov N.V."/>
            <person name="Frank Y.A."/>
            <person name="Karnachuk O.V."/>
            <person name="Ravin N.V."/>
        </authorList>
    </citation>
    <scope>NUCLEOTIDE SEQUENCE [LARGE SCALE GENOMIC DNA]</scope>
    <source>
        <strain evidence="7">BY</strain>
    </source>
</reference>
<evidence type="ECO:0000256" key="6">
    <source>
        <dbReference type="SAM" id="Coils"/>
    </source>
</evidence>
<evidence type="ECO:0000256" key="2">
    <source>
        <dbReference type="ARBA" id="ARBA00022980"/>
    </source>
</evidence>
<evidence type="ECO:0000313" key="7">
    <source>
        <dbReference type="EMBL" id="AXA35172.1"/>
    </source>
</evidence>
<proteinExistence type="inferred from homology"/>
<evidence type="ECO:0000313" key="8">
    <source>
        <dbReference type="Proteomes" id="UP000262583"/>
    </source>
</evidence>
<keyword evidence="6" id="KW-0175">Coiled coil</keyword>
<evidence type="ECO:0000256" key="4">
    <source>
        <dbReference type="ARBA" id="ARBA00035204"/>
    </source>
</evidence>
<dbReference type="KEGG" id="schv:BRCON_0395"/>
<dbReference type="Proteomes" id="UP000262583">
    <property type="component" value="Chromosome"/>
</dbReference>
<dbReference type="GO" id="GO:0006412">
    <property type="term" value="P:translation"/>
    <property type="evidence" value="ECO:0007669"/>
    <property type="project" value="UniProtKB-UniRule"/>
</dbReference>